<sequence>MVKRPVEGKDKATTRRSRKELICDLRQPWLQEQYRPLTLAPNIGHLTAEARLNGDFIMHQAGKRKGKEICKIVSSTGNNYGEHPRSQH</sequence>
<accession>A0A816IG64</accession>
<dbReference type="AlphaFoldDB" id="A0A816IG64"/>
<protein>
    <submittedName>
        <fullName evidence="1">(rape) hypothetical protein</fullName>
    </submittedName>
</protein>
<name>A0A816IG64_BRANA</name>
<organism evidence="1">
    <name type="scientific">Brassica napus</name>
    <name type="common">Rape</name>
    <dbReference type="NCBI Taxonomy" id="3708"/>
    <lineage>
        <taxon>Eukaryota</taxon>
        <taxon>Viridiplantae</taxon>
        <taxon>Streptophyta</taxon>
        <taxon>Embryophyta</taxon>
        <taxon>Tracheophyta</taxon>
        <taxon>Spermatophyta</taxon>
        <taxon>Magnoliopsida</taxon>
        <taxon>eudicotyledons</taxon>
        <taxon>Gunneridae</taxon>
        <taxon>Pentapetalae</taxon>
        <taxon>rosids</taxon>
        <taxon>malvids</taxon>
        <taxon>Brassicales</taxon>
        <taxon>Brassicaceae</taxon>
        <taxon>Brassiceae</taxon>
        <taxon>Brassica</taxon>
    </lineage>
</organism>
<reference evidence="1" key="1">
    <citation type="submission" date="2021-01" db="EMBL/GenBank/DDBJ databases">
        <authorList>
            <consortium name="Genoscope - CEA"/>
            <person name="William W."/>
        </authorList>
    </citation>
    <scope>NUCLEOTIDE SEQUENCE</scope>
</reference>
<gene>
    <name evidence="1" type="ORF">DARMORV10_C03P48990.1</name>
</gene>
<dbReference type="EMBL" id="HG994367">
    <property type="protein sequence ID" value="CAF1704879.1"/>
    <property type="molecule type" value="Genomic_DNA"/>
</dbReference>
<evidence type="ECO:0000313" key="1">
    <source>
        <dbReference type="EMBL" id="CAF1704879.1"/>
    </source>
</evidence>
<proteinExistence type="predicted"/>
<dbReference type="Proteomes" id="UP001295469">
    <property type="component" value="Chromosome C03"/>
</dbReference>